<name>A0A1N6JCF5_9BURK</name>
<dbReference type="AlphaFoldDB" id="A0A1N6JCF5"/>
<accession>A0A1N6JCF5</accession>
<organism evidence="1 2">
    <name type="scientific">Paraburkholderia phenazinium</name>
    <dbReference type="NCBI Taxonomy" id="60549"/>
    <lineage>
        <taxon>Bacteria</taxon>
        <taxon>Pseudomonadati</taxon>
        <taxon>Pseudomonadota</taxon>
        <taxon>Betaproteobacteria</taxon>
        <taxon>Burkholderiales</taxon>
        <taxon>Burkholderiaceae</taxon>
        <taxon>Paraburkholderia</taxon>
    </lineage>
</organism>
<sequence>MRRDLCLSPSFEFELASAGDLLFACEIDATATAGFTARDPLPALSVRGCTVLYAGKPIYEAESPDAAIIYLDRHINVYE</sequence>
<proteinExistence type="predicted"/>
<evidence type="ECO:0000313" key="2">
    <source>
        <dbReference type="Proteomes" id="UP000184693"/>
    </source>
</evidence>
<dbReference type="OrthoDB" id="8929480at2"/>
<protein>
    <submittedName>
        <fullName evidence="1">Uncharacterized protein</fullName>
    </submittedName>
</protein>
<evidence type="ECO:0000313" key="1">
    <source>
        <dbReference type="EMBL" id="SIO41796.1"/>
    </source>
</evidence>
<reference evidence="1 2" key="1">
    <citation type="submission" date="2016-11" db="EMBL/GenBank/DDBJ databases">
        <authorList>
            <person name="Jaros S."/>
            <person name="Januszkiewicz K."/>
            <person name="Wedrychowicz H."/>
        </authorList>
    </citation>
    <scope>NUCLEOTIDE SEQUENCE [LARGE SCALE GENOMIC DNA]</scope>
    <source>
        <strain evidence="1 2">GAS86</strain>
    </source>
</reference>
<dbReference type="RefSeq" id="WP_074266301.1">
    <property type="nucleotide sequence ID" value="NZ_FSRM01000002.1"/>
</dbReference>
<dbReference type="EMBL" id="FSRM01000002">
    <property type="protein sequence ID" value="SIO41796.1"/>
    <property type="molecule type" value="Genomic_DNA"/>
</dbReference>
<dbReference type="Proteomes" id="UP000184693">
    <property type="component" value="Unassembled WGS sequence"/>
</dbReference>
<gene>
    <name evidence="1" type="ORF">SAMN05444168_4172</name>
</gene>